<dbReference type="SUPFAM" id="SSF46894">
    <property type="entry name" value="C-terminal effector domain of the bipartite response regulators"/>
    <property type="match status" value="1"/>
</dbReference>
<keyword evidence="3" id="KW-1185">Reference proteome</keyword>
<dbReference type="EMBL" id="AKAU01000186">
    <property type="protein sequence ID" value="EIM96667.1"/>
    <property type="molecule type" value="Genomic_DNA"/>
</dbReference>
<dbReference type="InterPro" id="IPR036388">
    <property type="entry name" value="WH-like_DNA-bd_sf"/>
</dbReference>
<evidence type="ECO:0000259" key="1">
    <source>
        <dbReference type="SMART" id="SM00421"/>
    </source>
</evidence>
<protein>
    <submittedName>
        <fullName evidence="2">LuxR family transcriptional regulator</fullName>
    </submittedName>
</protein>
<reference evidence="2 3" key="1">
    <citation type="journal article" date="2012" name="J. Bacteriol.">
        <title>Draft Genome Sequence of the Soil Bacterium Burkholderia terrae Strain BS001, Which Interacts with Fungal Surface Structures.</title>
        <authorList>
            <person name="Nazir R."/>
            <person name="Hansen M.A."/>
            <person name="Sorensen S."/>
            <person name="van Elsas J.D."/>
        </authorList>
    </citation>
    <scope>NUCLEOTIDE SEQUENCE [LARGE SCALE GENOMIC DNA]</scope>
    <source>
        <strain evidence="2 3">BS001</strain>
    </source>
</reference>
<dbReference type="Proteomes" id="UP000004980">
    <property type="component" value="Unassembled WGS sequence"/>
</dbReference>
<dbReference type="RefSeq" id="WP_007588765.1">
    <property type="nucleotide sequence ID" value="NZ_AKAU01000186.1"/>
</dbReference>
<evidence type="ECO:0000313" key="2">
    <source>
        <dbReference type="EMBL" id="EIM96667.1"/>
    </source>
</evidence>
<evidence type="ECO:0000313" key="3">
    <source>
        <dbReference type="Proteomes" id="UP000004980"/>
    </source>
</evidence>
<gene>
    <name evidence="2" type="ORF">WQE_33101</name>
</gene>
<proteinExistence type="predicted"/>
<sequence>MFLFAGKDYQLCDVFSENSKVYQLFPIYFSKFHNNSKQKVLGGIDFVTAMHRGKAFENSAYFDRMLLNSEMYSELWRPLELRHSLEVTASDGIRGWGSVHLQRPPGSRPFSAEHHARIQIFSRHIAHALTVPVSTPEQFTEYGLSGVLVVDEKGVLLFGSADALKIVSLASGGPVEFRSRTQIPDWLVALVANFNRLWYGYAAPPCRLTRSNSAGLFQFRAYRFDVADRKHGRVAICIHAEHLLPLALHVEATGFRLGLSERQRQLCTDLLAGFSYKQVADRMCTKQSTVVDYTREIYRKLAIHNRDELKDRFGPCAIDGRSLY</sequence>
<dbReference type="Pfam" id="PF00196">
    <property type="entry name" value="GerE"/>
    <property type="match status" value="1"/>
</dbReference>
<comment type="caution">
    <text evidence="2">The sequence shown here is derived from an EMBL/GenBank/DDBJ whole genome shotgun (WGS) entry which is preliminary data.</text>
</comment>
<accession>A0ABN0FDC2</accession>
<dbReference type="InterPro" id="IPR016032">
    <property type="entry name" value="Sig_transdc_resp-reg_C-effctor"/>
</dbReference>
<organism evidence="2 3">
    <name type="scientific">Paraburkholderia hospita</name>
    <dbReference type="NCBI Taxonomy" id="169430"/>
    <lineage>
        <taxon>Bacteria</taxon>
        <taxon>Pseudomonadati</taxon>
        <taxon>Pseudomonadota</taxon>
        <taxon>Betaproteobacteria</taxon>
        <taxon>Burkholderiales</taxon>
        <taxon>Burkholderiaceae</taxon>
        <taxon>Paraburkholderia</taxon>
    </lineage>
</organism>
<dbReference type="SMART" id="SM00421">
    <property type="entry name" value="HTH_LUXR"/>
    <property type="match status" value="1"/>
</dbReference>
<dbReference type="Gene3D" id="1.10.10.10">
    <property type="entry name" value="Winged helix-like DNA-binding domain superfamily/Winged helix DNA-binding domain"/>
    <property type="match status" value="1"/>
</dbReference>
<name>A0ABN0FDC2_9BURK</name>
<feature type="domain" description="HTH luxR-type" evidence="1">
    <location>
        <begin position="256"/>
        <end position="313"/>
    </location>
</feature>
<dbReference type="InterPro" id="IPR000792">
    <property type="entry name" value="Tscrpt_reg_LuxR_C"/>
</dbReference>